<evidence type="ECO:0000259" key="9">
    <source>
        <dbReference type="PROSITE" id="PS51030"/>
    </source>
</evidence>
<feature type="domain" description="Nuclear receptor" evidence="9">
    <location>
        <begin position="11"/>
        <end position="87"/>
    </location>
</feature>
<dbReference type="GO" id="GO:0030154">
    <property type="term" value="P:cell differentiation"/>
    <property type="evidence" value="ECO:0007669"/>
    <property type="project" value="TreeGrafter"/>
</dbReference>
<dbReference type="PROSITE" id="PS00031">
    <property type="entry name" value="NUCLEAR_REC_DBD_1"/>
    <property type="match status" value="1"/>
</dbReference>
<dbReference type="Gene3D" id="3.30.50.10">
    <property type="entry name" value="Erythroid Transcription Factor GATA-1, subunit A"/>
    <property type="match status" value="1"/>
</dbReference>
<name>A0A814E450_9BILA</name>
<dbReference type="EMBL" id="CAJNOL010000250">
    <property type="protein sequence ID" value="CAF0962282.1"/>
    <property type="molecule type" value="Genomic_DNA"/>
</dbReference>
<evidence type="ECO:0000256" key="5">
    <source>
        <dbReference type="ARBA" id="ARBA00023125"/>
    </source>
</evidence>
<dbReference type="GO" id="GO:0045944">
    <property type="term" value="P:positive regulation of transcription by RNA polymerase II"/>
    <property type="evidence" value="ECO:0007669"/>
    <property type="project" value="TreeGrafter"/>
</dbReference>
<accession>A0A814E450</accession>
<evidence type="ECO:0000256" key="2">
    <source>
        <dbReference type="ARBA" id="ARBA00022771"/>
    </source>
</evidence>
<keyword evidence="3" id="KW-0862">Zinc</keyword>
<keyword evidence="1" id="KW-0479">Metal-binding</keyword>
<comment type="caution">
    <text evidence="10">The sequence shown here is derived from an EMBL/GenBank/DDBJ whole genome shotgun (WGS) entry which is preliminary data.</text>
</comment>
<sequence>MVLTKRSWHLPLICQICGDKARGMNFEVMTCMSCKAFFRRHALQPIYFLQCQHGNNCEITQLTRGNCSACRLRKCFSFGMNPKLIRYKSKNHHHHHHRLLKNKNQRLPKPPPLNLLENDSSTLTNIEWNLLSNITHVYDRENPIEHAKYMLEHQASLPPKLRSKAKSTLDIVEYYYSTIQSFLERVPYFHDLSIDARRALIQHNSFTLGTYNSLLLIRETNAFDYSSYKFGCQNLYGYENCLMTKKFITALEQNRTLVKIMLLITAFSENCSIVSLDYSQSMTTMASTISLFHTQNILVSMLWKYLNYQYGFLGAAKCFHSFIQYVLNLIRWTARNPSTQHSDMVDTLIENTTRSLTMHD</sequence>
<evidence type="ECO:0000256" key="8">
    <source>
        <dbReference type="ARBA" id="ARBA00023242"/>
    </source>
</evidence>
<dbReference type="GO" id="GO:0000978">
    <property type="term" value="F:RNA polymerase II cis-regulatory region sequence-specific DNA binding"/>
    <property type="evidence" value="ECO:0007669"/>
    <property type="project" value="TreeGrafter"/>
</dbReference>
<dbReference type="SUPFAM" id="SSF57716">
    <property type="entry name" value="Glucocorticoid receptor-like (DNA-binding domain)"/>
    <property type="match status" value="1"/>
</dbReference>
<dbReference type="GO" id="GO:0000122">
    <property type="term" value="P:negative regulation of transcription by RNA polymerase II"/>
    <property type="evidence" value="ECO:0007669"/>
    <property type="project" value="TreeGrafter"/>
</dbReference>
<protein>
    <recommendedName>
        <fullName evidence="9">Nuclear receptor domain-containing protein</fullName>
    </recommendedName>
</protein>
<evidence type="ECO:0000256" key="1">
    <source>
        <dbReference type="ARBA" id="ARBA00022723"/>
    </source>
</evidence>
<dbReference type="Pfam" id="PF00105">
    <property type="entry name" value="zf-C4"/>
    <property type="match status" value="1"/>
</dbReference>
<keyword evidence="5" id="KW-0238">DNA-binding</keyword>
<dbReference type="PANTHER" id="PTHR24082:SF283">
    <property type="entry name" value="NUCLEAR HORMONE RECEPTOR HR96"/>
    <property type="match status" value="1"/>
</dbReference>
<proteinExistence type="predicted"/>
<dbReference type="PROSITE" id="PS51030">
    <property type="entry name" value="NUCLEAR_REC_DBD_2"/>
    <property type="match status" value="1"/>
</dbReference>
<evidence type="ECO:0000256" key="3">
    <source>
        <dbReference type="ARBA" id="ARBA00022833"/>
    </source>
</evidence>
<keyword evidence="11" id="KW-1185">Reference proteome</keyword>
<keyword evidence="4" id="KW-0805">Transcription regulation</keyword>
<dbReference type="InterPro" id="IPR050234">
    <property type="entry name" value="Nuclear_hormone_rcpt_NR1"/>
</dbReference>
<dbReference type="InterPro" id="IPR013088">
    <property type="entry name" value="Znf_NHR/GATA"/>
</dbReference>
<evidence type="ECO:0000256" key="4">
    <source>
        <dbReference type="ARBA" id="ARBA00023015"/>
    </source>
</evidence>
<dbReference type="GO" id="GO:0008270">
    <property type="term" value="F:zinc ion binding"/>
    <property type="evidence" value="ECO:0007669"/>
    <property type="project" value="UniProtKB-KW"/>
</dbReference>
<keyword evidence="7" id="KW-0675">Receptor</keyword>
<dbReference type="SMART" id="SM00399">
    <property type="entry name" value="ZnF_C4"/>
    <property type="match status" value="1"/>
</dbReference>
<dbReference type="PANTHER" id="PTHR24082">
    <property type="entry name" value="NUCLEAR HORMONE RECEPTOR"/>
    <property type="match status" value="1"/>
</dbReference>
<evidence type="ECO:0000313" key="11">
    <source>
        <dbReference type="Proteomes" id="UP000663870"/>
    </source>
</evidence>
<reference evidence="10" key="1">
    <citation type="submission" date="2021-02" db="EMBL/GenBank/DDBJ databases">
        <authorList>
            <person name="Nowell W R."/>
        </authorList>
    </citation>
    <scope>NUCLEOTIDE SEQUENCE</scope>
</reference>
<dbReference type="Proteomes" id="UP000663870">
    <property type="component" value="Unassembled WGS sequence"/>
</dbReference>
<dbReference type="InterPro" id="IPR001628">
    <property type="entry name" value="Znf_hrmn_rcpt"/>
</dbReference>
<dbReference type="AlphaFoldDB" id="A0A814E450"/>
<dbReference type="PRINTS" id="PR00047">
    <property type="entry name" value="STROIDFINGER"/>
</dbReference>
<organism evidence="10 11">
    <name type="scientific">Rotaria sordida</name>
    <dbReference type="NCBI Taxonomy" id="392033"/>
    <lineage>
        <taxon>Eukaryota</taxon>
        <taxon>Metazoa</taxon>
        <taxon>Spiralia</taxon>
        <taxon>Gnathifera</taxon>
        <taxon>Rotifera</taxon>
        <taxon>Eurotatoria</taxon>
        <taxon>Bdelloidea</taxon>
        <taxon>Philodinida</taxon>
        <taxon>Philodinidae</taxon>
        <taxon>Rotaria</taxon>
    </lineage>
</organism>
<keyword evidence="6" id="KW-0804">Transcription</keyword>
<dbReference type="GO" id="GO:0004879">
    <property type="term" value="F:nuclear receptor activity"/>
    <property type="evidence" value="ECO:0007669"/>
    <property type="project" value="TreeGrafter"/>
</dbReference>
<keyword evidence="8" id="KW-0539">Nucleus</keyword>
<evidence type="ECO:0000313" key="10">
    <source>
        <dbReference type="EMBL" id="CAF0962282.1"/>
    </source>
</evidence>
<evidence type="ECO:0000256" key="6">
    <source>
        <dbReference type="ARBA" id="ARBA00023163"/>
    </source>
</evidence>
<gene>
    <name evidence="10" type="ORF">JXQ802_LOCUS12248</name>
</gene>
<keyword evidence="2" id="KW-0863">Zinc-finger</keyword>
<evidence type="ECO:0000256" key="7">
    <source>
        <dbReference type="ARBA" id="ARBA00023170"/>
    </source>
</evidence>